<dbReference type="EMBL" id="JBBPEH010000006">
    <property type="protein sequence ID" value="KAK7537570.1"/>
    <property type="molecule type" value="Genomic_DNA"/>
</dbReference>
<proteinExistence type="predicted"/>
<dbReference type="GeneID" id="92033301"/>
<evidence type="ECO:0000313" key="2">
    <source>
        <dbReference type="Proteomes" id="UP001360953"/>
    </source>
</evidence>
<gene>
    <name evidence="1" type="ORF">J3D65DRAFT_626074</name>
</gene>
<comment type="caution">
    <text evidence="1">The sequence shown here is derived from an EMBL/GenBank/DDBJ whole genome shotgun (WGS) entry which is preliminary data.</text>
</comment>
<organism evidence="1 2">
    <name type="scientific">Phyllosticta citribraziliensis</name>
    <dbReference type="NCBI Taxonomy" id="989973"/>
    <lineage>
        <taxon>Eukaryota</taxon>
        <taxon>Fungi</taxon>
        <taxon>Dikarya</taxon>
        <taxon>Ascomycota</taxon>
        <taxon>Pezizomycotina</taxon>
        <taxon>Dothideomycetes</taxon>
        <taxon>Dothideomycetes incertae sedis</taxon>
        <taxon>Botryosphaeriales</taxon>
        <taxon>Phyllostictaceae</taxon>
        <taxon>Phyllosticta</taxon>
    </lineage>
</organism>
<dbReference type="RefSeq" id="XP_066655721.1">
    <property type="nucleotide sequence ID" value="XM_066800395.1"/>
</dbReference>
<sequence length="222" mass="24925">MQHVIYSAGAVTYLFSGHGVKSSSYHLHLAQFGARNPSRFYVQHGNCFLASQLHHPELVALDHFLCPASIYPSIRPPFPAFLILFACMDSCVYQCQRAWVCLLLHIQVGSPRVQAGLSGSSVDRLSCSKQEVQSQRIGAIYTCMQIILLRMHISPSQPPPLLLLLLPKHGPRPERLLVAPIRLRPRALPLPRRLRVFDPALDGVDALRARSFETDFFATFCR</sequence>
<dbReference type="Proteomes" id="UP001360953">
    <property type="component" value="Unassembled WGS sequence"/>
</dbReference>
<evidence type="ECO:0000313" key="1">
    <source>
        <dbReference type="EMBL" id="KAK7537570.1"/>
    </source>
</evidence>
<name>A0ABR1LU37_9PEZI</name>
<reference evidence="1 2" key="1">
    <citation type="submission" date="2024-04" db="EMBL/GenBank/DDBJ databases">
        <title>Phyllosticta paracitricarpa is synonymous to the EU quarantine fungus P. citricarpa based on phylogenomic analyses.</title>
        <authorList>
            <consortium name="Lawrence Berkeley National Laboratory"/>
            <person name="Van ingen-buijs V.A."/>
            <person name="Van westerhoven A.C."/>
            <person name="Haridas S."/>
            <person name="Skiadas P."/>
            <person name="Martin F."/>
            <person name="Groenewald J.Z."/>
            <person name="Crous P.W."/>
            <person name="Seidl M.F."/>
        </authorList>
    </citation>
    <scope>NUCLEOTIDE SEQUENCE [LARGE SCALE GENOMIC DNA]</scope>
    <source>
        <strain evidence="1 2">CPC 17464</strain>
    </source>
</reference>
<accession>A0ABR1LU37</accession>
<protein>
    <submittedName>
        <fullName evidence="1">Uncharacterized protein</fullName>
    </submittedName>
</protein>
<keyword evidence="2" id="KW-1185">Reference proteome</keyword>